<keyword evidence="2" id="KW-0812">Transmembrane</keyword>
<evidence type="ECO:0000313" key="5">
    <source>
        <dbReference type="Proteomes" id="UP001150569"/>
    </source>
</evidence>
<feature type="transmembrane region" description="Helical" evidence="2">
    <location>
        <begin position="211"/>
        <end position="232"/>
    </location>
</feature>
<gene>
    <name evidence="4" type="ORF">IWQ60_004130</name>
</gene>
<feature type="signal peptide" evidence="3">
    <location>
        <begin position="1"/>
        <end position="19"/>
    </location>
</feature>
<comment type="caution">
    <text evidence="4">The sequence shown here is derived from an EMBL/GenBank/DDBJ whole genome shotgun (WGS) entry which is preliminary data.</text>
</comment>
<dbReference type="OrthoDB" id="10652846at2759"/>
<evidence type="ECO:0000256" key="3">
    <source>
        <dbReference type="SAM" id="SignalP"/>
    </source>
</evidence>
<dbReference type="EMBL" id="JANBPT010000191">
    <property type="protein sequence ID" value="KAJ1926057.1"/>
    <property type="molecule type" value="Genomic_DNA"/>
</dbReference>
<feature type="region of interest" description="Disordered" evidence="1">
    <location>
        <begin position="150"/>
        <end position="208"/>
    </location>
</feature>
<evidence type="ECO:0000313" key="4">
    <source>
        <dbReference type="EMBL" id="KAJ1926057.1"/>
    </source>
</evidence>
<dbReference type="Proteomes" id="UP001150569">
    <property type="component" value="Unassembled WGS sequence"/>
</dbReference>
<keyword evidence="2" id="KW-0472">Membrane</keyword>
<name>A0A9W8AE90_9FUNG</name>
<feature type="compositionally biased region" description="Low complexity" evidence="1">
    <location>
        <begin position="177"/>
        <end position="208"/>
    </location>
</feature>
<keyword evidence="3" id="KW-0732">Signal</keyword>
<keyword evidence="2" id="KW-1133">Transmembrane helix</keyword>
<evidence type="ECO:0000256" key="2">
    <source>
        <dbReference type="SAM" id="Phobius"/>
    </source>
</evidence>
<keyword evidence="5" id="KW-1185">Reference proteome</keyword>
<accession>A0A9W8AE90</accession>
<reference evidence="4" key="1">
    <citation type="submission" date="2022-07" db="EMBL/GenBank/DDBJ databases">
        <title>Phylogenomic reconstructions and comparative analyses of Kickxellomycotina fungi.</title>
        <authorList>
            <person name="Reynolds N.K."/>
            <person name="Stajich J.E."/>
            <person name="Barry K."/>
            <person name="Grigoriev I.V."/>
            <person name="Crous P."/>
            <person name="Smith M.E."/>
        </authorList>
    </citation>
    <scope>NUCLEOTIDE SEQUENCE</scope>
    <source>
        <strain evidence="4">RSA 861</strain>
    </source>
</reference>
<dbReference type="AlphaFoldDB" id="A0A9W8AE90"/>
<feature type="compositionally biased region" description="Low complexity" evidence="1">
    <location>
        <begin position="150"/>
        <end position="169"/>
    </location>
</feature>
<organism evidence="4 5">
    <name type="scientific">Tieghemiomyces parasiticus</name>
    <dbReference type="NCBI Taxonomy" id="78921"/>
    <lineage>
        <taxon>Eukaryota</taxon>
        <taxon>Fungi</taxon>
        <taxon>Fungi incertae sedis</taxon>
        <taxon>Zoopagomycota</taxon>
        <taxon>Kickxellomycotina</taxon>
        <taxon>Dimargaritomycetes</taxon>
        <taxon>Dimargaritales</taxon>
        <taxon>Dimargaritaceae</taxon>
        <taxon>Tieghemiomyces</taxon>
    </lineage>
</organism>
<protein>
    <submittedName>
        <fullName evidence="4">Uncharacterized protein</fullName>
    </submittedName>
</protein>
<sequence>MKCVQLIAVALTLATVAYAQDIDLNGEQAEPSTSELTSEPITSTAEAAAATEAALDGAVVDPNQVNSAGTDGNRSNNYGKYIDLNRAEDCSKSDVNCAVSKSGANQVDAGAFMACRQVYPDKDWDKDLIKQCIYTQLGLDNNGQGTYNGNYYNGQNGQGQYNQGQNYNNPNAKYDSQYNTQQNTQQNNQYNTQQNTQQNPQYRPRNSAASVAANSAMVLAGTVAVFSLGSLLSQ</sequence>
<proteinExistence type="predicted"/>
<feature type="chain" id="PRO_5040793202" evidence="3">
    <location>
        <begin position="20"/>
        <end position="234"/>
    </location>
</feature>
<evidence type="ECO:0000256" key="1">
    <source>
        <dbReference type="SAM" id="MobiDB-lite"/>
    </source>
</evidence>